<dbReference type="Gene3D" id="1.10.150.900">
    <property type="match status" value="1"/>
</dbReference>
<feature type="binding site" evidence="10">
    <location>
        <position position="175"/>
    </location>
    <ligand>
        <name>Zn(2+)</name>
        <dbReference type="ChEBI" id="CHEBI:29105"/>
        <label>1</label>
    </ligand>
</feature>
<dbReference type="STRING" id="133412.A0A1R1Y252"/>
<evidence type="ECO:0000256" key="8">
    <source>
        <dbReference type="ARBA" id="ARBA00029656"/>
    </source>
</evidence>
<dbReference type="SUPFAM" id="SSF53187">
    <property type="entry name" value="Zn-dependent exopeptidases"/>
    <property type="match status" value="1"/>
</dbReference>
<dbReference type="InterPro" id="IPR001261">
    <property type="entry name" value="ArgE/DapE_CS"/>
</dbReference>
<dbReference type="GO" id="GO:0005737">
    <property type="term" value="C:cytoplasm"/>
    <property type="evidence" value="ECO:0007669"/>
    <property type="project" value="UniProtKB-SubCell"/>
</dbReference>
<dbReference type="Gene3D" id="3.30.70.360">
    <property type="match status" value="1"/>
</dbReference>
<dbReference type="EMBL" id="LSSN01001111">
    <property type="protein sequence ID" value="OMJ20993.1"/>
    <property type="molecule type" value="Genomic_DNA"/>
</dbReference>
<feature type="binding site" evidence="10">
    <location>
        <position position="76"/>
    </location>
    <ligand>
        <name>Zn(2+)</name>
        <dbReference type="ChEBI" id="CHEBI:29105"/>
        <label>1</label>
    </ligand>
</feature>
<dbReference type="PIRSF" id="PIRSF036696">
    <property type="entry name" value="ACY-1"/>
    <property type="match status" value="1"/>
</dbReference>
<feature type="binding site" evidence="10">
    <location>
        <position position="148"/>
    </location>
    <ligand>
        <name>Zn(2+)</name>
        <dbReference type="ChEBI" id="CHEBI:29105"/>
        <label>2</label>
    </ligand>
</feature>
<dbReference type="Pfam" id="PF01546">
    <property type="entry name" value="Peptidase_M20"/>
    <property type="match status" value="1"/>
</dbReference>
<evidence type="ECO:0000256" key="4">
    <source>
        <dbReference type="ARBA" id="ARBA00022490"/>
    </source>
</evidence>
<dbReference type="SUPFAM" id="SSF55031">
    <property type="entry name" value="Bacterial exopeptidase dimerisation domain"/>
    <property type="match status" value="1"/>
</dbReference>
<feature type="active site" description="Proton acceptor" evidence="9">
    <location>
        <position position="147"/>
    </location>
</feature>
<feature type="binding site" evidence="10">
    <location>
        <position position="113"/>
    </location>
    <ligand>
        <name>Zn(2+)</name>
        <dbReference type="ChEBI" id="CHEBI:29105"/>
        <label>2</label>
    </ligand>
</feature>
<comment type="cofactor">
    <cofactor evidence="10">
        <name>Zn(2+)</name>
        <dbReference type="ChEBI" id="CHEBI:29105"/>
    </cofactor>
    <text evidence="10">Binds 2 Zn(2+) ions per subunit.</text>
</comment>
<dbReference type="PANTHER" id="PTHR45892:SF1">
    <property type="entry name" value="AMINOACYLASE-1"/>
    <property type="match status" value="1"/>
</dbReference>
<comment type="caution">
    <text evidence="12">The sequence shown here is derived from an EMBL/GenBank/DDBJ whole genome shotgun (WGS) entry which is preliminary data.</text>
</comment>
<protein>
    <recommendedName>
        <fullName evidence="3">N-acyl-aliphatic-L-amino acid amidohydrolase</fullName>
        <ecNumber evidence="3">3.5.1.14</ecNumber>
    </recommendedName>
    <alternativeName>
        <fullName evidence="8">N-acyl-L-amino-acid amidohydrolase</fullName>
    </alternativeName>
</protein>
<evidence type="ECO:0000313" key="13">
    <source>
        <dbReference type="Proteomes" id="UP000187283"/>
    </source>
</evidence>
<dbReference type="NCBIfam" id="TIGR01880">
    <property type="entry name" value="Ac-peptdase-euk"/>
    <property type="match status" value="1"/>
</dbReference>
<dbReference type="OrthoDB" id="3064516at2759"/>
<organism evidence="12 13">
    <name type="scientific">Smittium culicis</name>
    <dbReference type="NCBI Taxonomy" id="133412"/>
    <lineage>
        <taxon>Eukaryota</taxon>
        <taxon>Fungi</taxon>
        <taxon>Fungi incertae sedis</taxon>
        <taxon>Zoopagomycota</taxon>
        <taxon>Kickxellomycotina</taxon>
        <taxon>Harpellomycetes</taxon>
        <taxon>Harpellales</taxon>
        <taxon>Legeriomycetaceae</taxon>
        <taxon>Smittium</taxon>
    </lineage>
</organism>
<proteinExistence type="inferred from homology"/>
<name>A0A1R1Y252_9FUNG</name>
<evidence type="ECO:0000256" key="2">
    <source>
        <dbReference type="ARBA" id="ARBA00006247"/>
    </source>
</evidence>
<dbReference type="GO" id="GO:0046872">
    <property type="term" value="F:metal ion binding"/>
    <property type="evidence" value="ECO:0007669"/>
    <property type="project" value="UniProtKB-KW"/>
</dbReference>
<reference evidence="12 13" key="1">
    <citation type="submission" date="2017-01" db="EMBL/GenBank/DDBJ databases">
        <authorList>
            <person name="Mah S.A."/>
            <person name="Swanson W.J."/>
            <person name="Moy G.W."/>
            <person name="Vacquier V.D."/>
        </authorList>
    </citation>
    <scope>NUCLEOTIDE SEQUENCE [LARGE SCALE GENOMIC DNA]</scope>
    <source>
        <strain evidence="12 13">GSMNP</strain>
    </source>
</reference>
<dbReference type="InterPro" id="IPR010159">
    <property type="entry name" value="N-acyl_aa_amidohydrolase"/>
</dbReference>
<keyword evidence="5 10" id="KW-0479">Metal-binding</keyword>
<evidence type="ECO:0000313" key="12">
    <source>
        <dbReference type="EMBL" id="OMJ20993.1"/>
    </source>
</evidence>
<accession>A0A1R1Y252</accession>
<dbReference type="Gene3D" id="3.40.630.10">
    <property type="entry name" value="Zn peptidases"/>
    <property type="match status" value="1"/>
</dbReference>
<evidence type="ECO:0000256" key="10">
    <source>
        <dbReference type="PIRSR" id="PIRSR036696-2"/>
    </source>
</evidence>
<dbReference type="GO" id="GO:0004046">
    <property type="term" value="F:aminoacylase activity"/>
    <property type="evidence" value="ECO:0007669"/>
    <property type="project" value="UniProtKB-EC"/>
</dbReference>
<evidence type="ECO:0000256" key="6">
    <source>
        <dbReference type="ARBA" id="ARBA00022801"/>
    </source>
</evidence>
<dbReference type="EC" id="3.5.1.14" evidence="3"/>
<dbReference type="InterPro" id="IPR002933">
    <property type="entry name" value="Peptidase_M20"/>
</dbReference>
<dbReference type="InterPro" id="IPR052083">
    <property type="entry name" value="Aminoacylase-1_M20A"/>
</dbReference>
<keyword evidence="13" id="KW-1185">Reference proteome</keyword>
<dbReference type="AlphaFoldDB" id="A0A1R1Y252"/>
<keyword evidence="4" id="KW-0963">Cytoplasm</keyword>
<feature type="domain" description="Peptidase M20 dimerisation" evidence="11">
    <location>
        <begin position="189"/>
        <end position="301"/>
    </location>
</feature>
<dbReference type="Pfam" id="PF07687">
    <property type="entry name" value="M20_dimer"/>
    <property type="match status" value="1"/>
</dbReference>
<sequence length="404" mass="45885">MTMAEPESVSRFRKFLQINTMHPTPDYKASAEFLVSQATEIGLDYKVLELVKDKHLVIMKLPGSDPSLKSIMLNSHTDVVPVFEEFWTYPPFSAERVQIENGDYKIYARGAQDMKVTCSLYLEALRLIASSGIKLKRNVFAIFSPDEEIGGEDGMQKFVETKEFADMNVGFDLDEGRVSVKNLNNFQFAERTISQVIFTAHGNTGHGSQFIEGTAIEKLLPLINELMDKREQEKKKLLEIEENGLNYKIGEVTSINLTQLSGGKQPNVVPATYSVTFDIRVTPNEDLEEFRDYLRKLAEKNNCDMTLLRPNEQRSITKIDKSNKFIAAFYETIESRDIEIVPIISPGATDARHVRTKGIPAFGFNPLRNHEYLAHAHNEYILESAFLYGIDVYFDMIQKLANAD</sequence>
<dbReference type="PROSITE" id="PS00758">
    <property type="entry name" value="ARGE_DAPE_CPG2_1"/>
    <property type="match status" value="1"/>
</dbReference>
<dbReference type="InterPro" id="IPR011650">
    <property type="entry name" value="Peptidase_M20_dimer"/>
</dbReference>
<comment type="similarity">
    <text evidence="2">Belongs to the peptidase M20A family.</text>
</comment>
<gene>
    <name evidence="12" type="ORF">AYI70_g3746</name>
</gene>
<evidence type="ECO:0000256" key="7">
    <source>
        <dbReference type="ARBA" id="ARBA00022833"/>
    </source>
</evidence>
<feature type="binding site" evidence="10">
    <location>
        <position position="375"/>
    </location>
    <ligand>
        <name>Zn(2+)</name>
        <dbReference type="ChEBI" id="CHEBI:29105"/>
        <label>2</label>
    </ligand>
</feature>
<comment type="subcellular location">
    <subcellularLocation>
        <location evidence="1">Cytoplasm</location>
    </subcellularLocation>
</comment>
<feature type="binding site" evidence="10">
    <location>
        <position position="113"/>
    </location>
    <ligand>
        <name>Zn(2+)</name>
        <dbReference type="ChEBI" id="CHEBI:29105"/>
        <label>1</label>
    </ligand>
</feature>
<feature type="active site" evidence="9">
    <location>
        <position position="78"/>
    </location>
</feature>
<keyword evidence="7 10" id="KW-0862">Zinc</keyword>
<evidence type="ECO:0000256" key="1">
    <source>
        <dbReference type="ARBA" id="ARBA00004496"/>
    </source>
</evidence>
<evidence type="ECO:0000256" key="5">
    <source>
        <dbReference type="ARBA" id="ARBA00022723"/>
    </source>
</evidence>
<dbReference type="GO" id="GO:0006520">
    <property type="term" value="P:amino acid metabolic process"/>
    <property type="evidence" value="ECO:0007669"/>
    <property type="project" value="InterPro"/>
</dbReference>
<dbReference type="PANTHER" id="PTHR45892">
    <property type="entry name" value="AMINOACYLASE-1"/>
    <property type="match status" value="1"/>
</dbReference>
<evidence type="ECO:0000259" key="11">
    <source>
        <dbReference type="Pfam" id="PF07687"/>
    </source>
</evidence>
<dbReference type="InterPro" id="IPR036264">
    <property type="entry name" value="Bact_exopeptidase_dim_dom"/>
</dbReference>
<evidence type="ECO:0000256" key="9">
    <source>
        <dbReference type="PIRSR" id="PIRSR036696-1"/>
    </source>
</evidence>
<keyword evidence="6" id="KW-0378">Hydrolase</keyword>
<dbReference type="Proteomes" id="UP000187283">
    <property type="component" value="Unassembled WGS sequence"/>
</dbReference>
<evidence type="ECO:0000256" key="3">
    <source>
        <dbReference type="ARBA" id="ARBA00011913"/>
    </source>
</evidence>